<evidence type="ECO:0000256" key="9">
    <source>
        <dbReference type="ARBA" id="ARBA00022723"/>
    </source>
</evidence>
<evidence type="ECO:0000256" key="2">
    <source>
        <dbReference type="ARBA" id="ARBA00004305"/>
    </source>
</evidence>
<keyword evidence="9 19" id="KW-0479">Metal-binding</keyword>
<evidence type="ECO:0000256" key="11">
    <source>
        <dbReference type="ARBA" id="ARBA00022792"/>
    </source>
</evidence>
<dbReference type="OrthoDB" id="5212574at2759"/>
<evidence type="ECO:0000256" key="7">
    <source>
        <dbReference type="ARBA" id="ARBA00022563"/>
    </source>
</evidence>
<dbReference type="GO" id="GO:0046872">
    <property type="term" value="F:metal ion binding"/>
    <property type="evidence" value="ECO:0007669"/>
    <property type="project" value="UniProtKB-KW"/>
</dbReference>
<dbReference type="Proteomes" id="UP000812966">
    <property type="component" value="Unassembled WGS sequence"/>
</dbReference>
<keyword evidence="11" id="KW-0999">Mitochondrion inner membrane</keyword>
<dbReference type="GO" id="GO:0005829">
    <property type="term" value="C:cytosol"/>
    <property type="evidence" value="ECO:0007669"/>
    <property type="project" value="TreeGrafter"/>
</dbReference>
<keyword evidence="13 19" id="KW-0460">Magnesium</keyword>
<comment type="caution">
    <text evidence="20">The sequence shown here is derived from an EMBL/GenBank/DDBJ whole genome shotgun (WGS) entry which is preliminary data.</text>
</comment>
<dbReference type="PANTHER" id="PTHR11136:SF5">
    <property type="entry name" value="FOLYLPOLYGLUTAMATE SYNTHASE, MITOCHONDRIAL"/>
    <property type="match status" value="1"/>
</dbReference>
<dbReference type="InterPro" id="IPR023600">
    <property type="entry name" value="Folylpolyglutamate_synth_euk"/>
</dbReference>
<dbReference type="InterPro" id="IPR001645">
    <property type="entry name" value="Folylpolyglutamate_synth"/>
</dbReference>
<evidence type="ECO:0000256" key="18">
    <source>
        <dbReference type="PIRSR" id="PIRSR038895-1"/>
    </source>
</evidence>
<dbReference type="PIRSF" id="PIRSF038895">
    <property type="entry name" value="FPGS"/>
    <property type="match status" value="1"/>
</dbReference>
<feature type="binding site" evidence="19">
    <location>
        <position position="127"/>
    </location>
    <ligand>
        <name>Mg(2+)</name>
        <dbReference type="ChEBI" id="CHEBI:18420"/>
        <label>1</label>
    </ligand>
</feature>
<proteinExistence type="inferred from homology"/>
<dbReference type="PROSITE" id="PS01012">
    <property type="entry name" value="FOLYLPOLYGLU_SYNT_2"/>
    <property type="match status" value="1"/>
</dbReference>
<dbReference type="InterPro" id="IPR018109">
    <property type="entry name" value="Folylpolyglutamate_synth_CS"/>
</dbReference>
<feature type="binding site" evidence="18">
    <location>
        <position position="373"/>
    </location>
    <ligand>
        <name>ATP</name>
        <dbReference type="ChEBI" id="CHEBI:30616"/>
    </ligand>
</feature>
<dbReference type="FunFam" id="3.90.190.20:FF:000017">
    <property type="entry name" value="Folylpolyglutamate synthase"/>
    <property type="match status" value="1"/>
</dbReference>
<keyword evidence="21" id="KW-1185">Reference proteome</keyword>
<dbReference type="Gene3D" id="3.90.190.20">
    <property type="entry name" value="Mur ligase, C-terminal domain"/>
    <property type="match status" value="1"/>
</dbReference>
<comment type="similarity">
    <text evidence="5 17">Belongs to the folylpolyglutamate synthase family.</text>
</comment>
<evidence type="ECO:0000256" key="4">
    <source>
        <dbReference type="ARBA" id="ARBA00005150"/>
    </source>
</evidence>
<protein>
    <recommendedName>
        <fullName evidence="17">Folylpolyglutamate synthase</fullName>
        <ecNumber evidence="17">6.3.2.17</ecNumber>
    </recommendedName>
    <alternativeName>
        <fullName evidence="17">Folylpoly-gamma-glutamate synthetase</fullName>
    </alternativeName>
    <alternativeName>
        <fullName evidence="17">Tetrahydrofolylpolyglutamate synthase</fullName>
    </alternativeName>
</protein>
<evidence type="ECO:0000313" key="20">
    <source>
        <dbReference type="EMBL" id="KAG7529777.1"/>
    </source>
</evidence>
<reference evidence="20" key="1">
    <citation type="submission" date="2020-04" db="EMBL/GenBank/DDBJ databases">
        <title>Analysis of mating type loci in Filobasidium floriforme.</title>
        <authorList>
            <person name="Nowrousian M."/>
        </authorList>
    </citation>
    <scope>NUCLEOTIDE SEQUENCE</scope>
    <source>
        <strain evidence="20">CBS 6242</strain>
    </source>
</reference>
<gene>
    <name evidence="20" type="ORF">FFLO_05417</name>
</gene>
<comment type="cofactor">
    <cofactor evidence="17">
        <name>a monovalent cation</name>
        <dbReference type="ChEBI" id="CHEBI:60242"/>
    </cofactor>
    <text evidence="17">A monovalent cation.</text>
</comment>
<evidence type="ECO:0000256" key="14">
    <source>
        <dbReference type="ARBA" id="ARBA00023128"/>
    </source>
</evidence>
<comment type="subcellular location">
    <subcellularLocation>
        <location evidence="3">Cytoplasm</location>
    </subcellularLocation>
    <subcellularLocation>
        <location evidence="1">Mitochondrion inner membrane</location>
    </subcellularLocation>
    <subcellularLocation>
        <location evidence="2">Mitochondrion matrix</location>
    </subcellularLocation>
</comment>
<keyword evidence="6" id="KW-0963">Cytoplasm</keyword>
<accession>A0A8K0JGV6</accession>
<evidence type="ECO:0000256" key="8">
    <source>
        <dbReference type="ARBA" id="ARBA00022598"/>
    </source>
</evidence>
<dbReference type="SUPFAM" id="SSF53623">
    <property type="entry name" value="MurD-like peptide ligases, catalytic domain"/>
    <property type="match status" value="2"/>
</dbReference>
<dbReference type="InterPro" id="IPR036615">
    <property type="entry name" value="Mur_ligase_C_dom_sf"/>
</dbReference>
<dbReference type="NCBIfam" id="TIGR01499">
    <property type="entry name" value="folC"/>
    <property type="match status" value="1"/>
</dbReference>
<dbReference type="EMBL" id="JABELV010000136">
    <property type="protein sequence ID" value="KAG7529777.1"/>
    <property type="molecule type" value="Genomic_DNA"/>
</dbReference>
<keyword evidence="10 18" id="KW-0547">Nucleotide-binding</keyword>
<evidence type="ECO:0000256" key="5">
    <source>
        <dbReference type="ARBA" id="ARBA00008276"/>
    </source>
</evidence>
<sequence length="580" mass="62976">MSSQAGNRSYSDAIELLNSCQSNAATIEAIRKSGGKLNQYAIPEMIEYLRRIGYRPEDLNALNVIHITGTKGKGSTSAFVERICRGKIQEEQAGSGKLVGEEENGLDLEGFEEDEKEWVGGIGLYTSPHLCAVRERIRINGHPLPEKIFAKYFFQVWDRLSSHNSSPNSQSHALEPIPDPHVPQDHYTSIPEKPVYFRFLTLLSFHVFLSLKIKLTVLEVGMGGTYDSTNVVPRPLVTGVTALGLDHTFMLGDTVEEIARNKGGIFKEGVPALAVVQEKSAKRGEGVLRDRAEELEASSFDLVPVYPELKPIKLGLPGSHQVVNASLAVAMCKTLLSSPDLPPSLAPYHEPASTSDVPPSYIPYIEKTRWPGRCQTVIDPLSDAEGNVTTTWFLDGAHTVESLTSCGEWVYGPDGMDSTATPSSTEGIPSRRKRRVLIFNCTSGRSAYALLGALLDAGKKATGKSSADVGSWFDRVIFCTNVTYVDGHFKGDLTSKAIDPNDLSALATQHALSAAWSELVPTFSRERVHVVPSIQHAVNIVRETGKAKKEDVQVLVAGSLHLVGGTMEVAGLAERALSVA</sequence>
<keyword evidence="14" id="KW-0496">Mitochondrion</keyword>
<dbReference type="PANTHER" id="PTHR11136">
    <property type="entry name" value="FOLYLPOLYGLUTAMATE SYNTHASE-RELATED"/>
    <property type="match status" value="1"/>
</dbReference>
<dbReference type="UniPathway" id="UPA00850"/>
<comment type="pathway">
    <text evidence="4 17">Cofactor biosynthesis; tetrahydrofolylpolyglutamate biosynthesis.</text>
</comment>
<keyword evidence="8 17" id="KW-0436">Ligase</keyword>
<dbReference type="FunFam" id="3.40.1190.10:FF:000009">
    <property type="entry name" value="Folylpolyglutamate synthase"/>
    <property type="match status" value="1"/>
</dbReference>
<evidence type="ECO:0000313" key="21">
    <source>
        <dbReference type="Proteomes" id="UP000812966"/>
    </source>
</evidence>
<evidence type="ECO:0000256" key="19">
    <source>
        <dbReference type="PIRSR" id="PIRSR038895-2"/>
    </source>
</evidence>
<evidence type="ECO:0000256" key="16">
    <source>
        <dbReference type="ARBA" id="ARBA00047493"/>
    </source>
</evidence>
<dbReference type="SUPFAM" id="SSF53244">
    <property type="entry name" value="MurD-like peptide ligases, peptide-binding domain"/>
    <property type="match status" value="1"/>
</dbReference>
<evidence type="ECO:0000256" key="10">
    <source>
        <dbReference type="ARBA" id="ARBA00022741"/>
    </source>
</evidence>
<organism evidence="20 21">
    <name type="scientific">Filobasidium floriforme</name>
    <dbReference type="NCBI Taxonomy" id="5210"/>
    <lineage>
        <taxon>Eukaryota</taxon>
        <taxon>Fungi</taxon>
        <taxon>Dikarya</taxon>
        <taxon>Basidiomycota</taxon>
        <taxon>Agaricomycotina</taxon>
        <taxon>Tremellomycetes</taxon>
        <taxon>Filobasidiales</taxon>
        <taxon>Filobasidiaceae</taxon>
        <taxon>Filobasidium</taxon>
    </lineage>
</organism>
<feature type="binding site" evidence="19">
    <location>
        <position position="247"/>
    </location>
    <ligand>
        <name>Mg(2+)</name>
        <dbReference type="ChEBI" id="CHEBI:18420"/>
        <label>1</label>
    </ligand>
</feature>
<evidence type="ECO:0000256" key="13">
    <source>
        <dbReference type="ARBA" id="ARBA00022842"/>
    </source>
</evidence>
<feature type="binding site" evidence="18">
    <location>
        <position position="395"/>
    </location>
    <ligand>
        <name>ATP</name>
        <dbReference type="ChEBI" id="CHEBI:30616"/>
    </ligand>
</feature>
<evidence type="ECO:0000256" key="3">
    <source>
        <dbReference type="ARBA" id="ARBA00004496"/>
    </source>
</evidence>
<keyword evidence="12 18" id="KW-0067">ATP-binding</keyword>
<keyword evidence="7 17" id="KW-0554">One-carbon metabolism</keyword>
<evidence type="ECO:0000256" key="15">
    <source>
        <dbReference type="ARBA" id="ARBA00023136"/>
    </source>
</evidence>
<evidence type="ECO:0000256" key="6">
    <source>
        <dbReference type="ARBA" id="ARBA00022490"/>
    </source>
</evidence>
<evidence type="ECO:0000256" key="17">
    <source>
        <dbReference type="PIRNR" id="PIRNR038895"/>
    </source>
</evidence>
<dbReference type="EC" id="6.3.2.17" evidence="17"/>
<evidence type="ECO:0000256" key="12">
    <source>
        <dbReference type="ARBA" id="ARBA00022840"/>
    </source>
</evidence>
<dbReference type="GO" id="GO:0005524">
    <property type="term" value="F:ATP binding"/>
    <property type="evidence" value="ECO:0007669"/>
    <property type="project" value="UniProtKB-KW"/>
</dbReference>
<dbReference type="GO" id="GO:0005759">
    <property type="term" value="C:mitochondrial matrix"/>
    <property type="evidence" value="ECO:0007669"/>
    <property type="project" value="UniProtKB-SubCell"/>
</dbReference>
<comment type="function">
    <text evidence="17">Catalyzes conversion of folates to polyglutamate derivatives allowing concentration of folate compounds in the cell and the intracellular retention of these cofactors, which are important substrates for most of the folate-dependent enzymes that are involved in one-carbon transfer reactions involved in purine, pyrimidine and amino acid synthesis.</text>
</comment>
<comment type="catalytic activity">
    <reaction evidence="16 17">
        <text>(6S)-5,6,7,8-tetrahydrofolyl-(gamma-L-Glu)(n) + L-glutamate + ATP = (6S)-5,6,7,8-tetrahydrofolyl-(gamma-L-Glu)(n+1) + ADP + phosphate + H(+)</text>
        <dbReference type="Rhea" id="RHEA:10580"/>
        <dbReference type="Rhea" id="RHEA-COMP:14738"/>
        <dbReference type="Rhea" id="RHEA-COMP:14740"/>
        <dbReference type="ChEBI" id="CHEBI:15378"/>
        <dbReference type="ChEBI" id="CHEBI:29985"/>
        <dbReference type="ChEBI" id="CHEBI:30616"/>
        <dbReference type="ChEBI" id="CHEBI:43474"/>
        <dbReference type="ChEBI" id="CHEBI:141005"/>
        <dbReference type="ChEBI" id="CHEBI:456216"/>
        <dbReference type="EC" id="6.3.2.17"/>
    </reaction>
</comment>
<dbReference type="AlphaFoldDB" id="A0A8K0JGV6"/>
<name>A0A8K0JGV6_9TREE</name>
<dbReference type="GO" id="GO:0006730">
    <property type="term" value="P:one-carbon metabolic process"/>
    <property type="evidence" value="ECO:0007669"/>
    <property type="project" value="UniProtKB-KW"/>
</dbReference>
<dbReference type="Gene3D" id="3.40.1190.10">
    <property type="entry name" value="Mur-like, catalytic domain"/>
    <property type="match status" value="1"/>
</dbReference>
<dbReference type="GO" id="GO:0004326">
    <property type="term" value="F:tetrahydrofolylpolyglutamate synthase activity"/>
    <property type="evidence" value="ECO:0007669"/>
    <property type="project" value="UniProtKB-EC"/>
</dbReference>
<evidence type="ECO:0000256" key="1">
    <source>
        <dbReference type="ARBA" id="ARBA00004273"/>
    </source>
</evidence>
<dbReference type="InterPro" id="IPR036565">
    <property type="entry name" value="Mur-like_cat_sf"/>
</dbReference>
<keyword evidence="15" id="KW-0472">Membrane</keyword>
<feature type="binding site" evidence="19">
    <location>
        <position position="219"/>
    </location>
    <ligand>
        <name>Mg(2+)</name>
        <dbReference type="ChEBI" id="CHEBI:18420"/>
        <label>1</label>
    </ligand>
</feature>
<dbReference type="GO" id="GO:0005743">
    <property type="term" value="C:mitochondrial inner membrane"/>
    <property type="evidence" value="ECO:0007669"/>
    <property type="project" value="UniProtKB-SubCell"/>
</dbReference>